<dbReference type="InterPro" id="IPR018484">
    <property type="entry name" value="FGGY_N"/>
</dbReference>
<keyword evidence="15" id="KW-1185">Reference proteome</keyword>
<dbReference type="PROSITE" id="PS00445">
    <property type="entry name" value="FGGY_KINASES_2"/>
    <property type="match status" value="1"/>
</dbReference>
<dbReference type="PROSITE" id="PS00933">
    <property type="entry name" value="FGGY_KINASES_1"/>
    <property type="match status" value="1"/>
</dbReference>
<dbReference type="FunFam" id="3.30.420.40:FF:000007">
    <property type="entry name" value="Glycerol kinase"/>
    <property type="match status" value="1"/>
</dbReference>
<dbReference type="NCBIfam" id="NF000756">
    <property type="entry name" value="PRK00047.1"/>
    <property type="match status" value="1"/>
</dbReference>
<dbReference type="NCBIfam" id="TIGR01311">
    <property type="entry name" value="glycerol_kin"/>
    <property type="match status" value="1"/>
</dbReference>
<keyword evidence="6 11" id="KW-0418">Kinase</keyword>
<dbReference type="HOGENOM" id="CLU_009281_2_3_6"/>
<dbReference type="PANTHER" id="PTHR10196">
    <property type="entry name" value="SUGAR KINASE"/>
    <property type="match status" value="1"/>
</dbReference>
<dbReference type="Proteomes" id="UP000029640">
    <property type="component" value="Unassembled WGS sequence"/>
</dbReference>
<feature type="domain" description="Carbohydrate kinase FGGY N-terminal" evidence="12">
    <location>
        <begin position="4"/>
        <end position="251"/>
    </location>
</feature>
<dbReference type="GO" id="GO:0005524">
    <property type="term" value="F:ATP binding"/>
    <property type="evidence" value="ECO:0007669"/>
    <property type="project" value="UniProtKB-KW"/>
</dbReference>
<dbReference type="GO" id="GO:0005829">
    <property type="term" value="C:cytosol"/>
    <property type="evidence" value="ECO:0007669"/>
    <property type="project" value="TreeGrafter"/>
</dbReference>
<comment type="pathway">
    <text evidence="1">Polyol metabolism; glycerol degradation via glycerol kinase pathway; sn-glycerol 3-phosphate from glycerol: step 1/1.</text>
</comment>
<evidence type="ECO:0000256" key="1">
    <source>
        <dbReference type="ARBA" id="ARBA00005190"/>
    </source>
</evidence>
<comment type="caution">
    <text evidence="14">The sequence shown here is derived from an EMBL/GenBank/DDBJ whole genome shotgun (WGS) entry which is preliminary data.</text>
</comment>
<dbReference type="SUPFAM" id="SSF53067">
    <property type="entry name" value="Actin-like ATPase domain"/>
    <property type="match status" value="2"/>
</dbReference>
<dbReference type="InterPro" id="IPR018483">
    <property type="entry name" value="Carb_kinase_FGGY_CS"/>
</dbReference>
<dbReference type="PIRSF" id="PIRSF000538">
    <property type="entry name" value="GlpK"/>
    <property type="match status" value="1"/>
</dbReference>
<evidence type="ECO:0000256" key="4">
    <source>
        <dbReference type="ARBA" id="ARBA00022679"/>
    </source>
</evidence>
<dbReference type="RefSeq" id="WP_035516139.1">
    <property type="nucleotide sequence ID" value="NZ_KN234761.1"/>
</dbReference>
<dbReference type="eggNOG" id="COG0554">
    <property type="taxonomic scope" value="Bacteria"/>
</dbReference>
<name>A0A095WW56_9GAMM</name>
<evidence type="ECO:0000256" key="6">
    <source>
        <dbReference type="ARBA" id="ARBA00022777"/>
    </source>
</evidence>
<dbReference type="STRING" id="1265313.HRUBRA_02528"/>
<evidence type="ECO:0000256" key="5">
    <source>
        <dbReference type="ARBA" id="ARBA00022741"/>
    </source>
</evidence>
<dbReference type="GO" id="GO:0006072">
    <property type="term" value="P:glycerol-3-phosphate metabolic process"/>
    <property type="evidence" value="ECO:0007669"/>
    <property type="project" value="InterPro"/>
</dbReference>
<evidence type="ECO:0000256" key="7">
    <source>
        <dbReference type="ARBA" id="ARBA00022798"/>
    </source>
</evidence>
<evidence type="ECO:0000259" key="13">
    <source>
        <dbReference type="Pfam" id="PF02782"/>
    </source>
</evidence>
<dbReference type="GO" id="GO:0006071">
    <property type="term" value="P:glycerol metabolic process"/>
    <property type="evidence" value="ECO:0007669"/>
    <property type="project" value="UniProtKB-KW"/>
</dbReference>
<evidence type="ECO:0000256" key="10">
    <source>
        <dbReference type="ARBA" id="ARBA00052101"/>
    </source>
</evidence>
<evidence type="ECO:0000259" key="12">
    <source>
        <dbReference type="Pfam" id="PF00370"/>
    </source>
</evidence>
<evidence type="ECO:0000256" key="8">
    <source>
        <dbReference type="ARBA" id="ARBA00022840"/>
    </source>
</evidence>
<dbReference type="FunFam" id="3.30.420.40:FF:000008">
    <property type="entry name" value="Glycerol kinase"/>
    <property type="match status" value="1"/>
</dbReference>
<dbReference type="EMBL" id="AUVB01000080">
    <property type="protein sequence ID" value="KGE02884.1"/>
    <property type="molecule type" value="Genomic_DNA"/>
</dbReference>
<dbReference type="GO" id="GO:0004370">
    <property type="term" value="F:glycerol kinase activity"/>
    <property type="evidence" value="ECO:0007669"/>
    <property type="project" value="UniProtKB-EC"/>
</dbReference>
<reference evidence="14 15" key="1">
    <citation type="journal article" date="2014" name="Genome Announc.">
        <title>Genome Sequence of Gammaproteobacterial Pseudohaliea rubra Type Strain DSM 19751, Isolated from Coastal Seawater of the Mediterranean Sea.</title>
        <authorList>
            <person name="Spring S."/>
            <person name="Fiebig A."/>
            <person name="Riedel T."/>
            <person name="Goker M."/>
            <person name="Klenk H.P."/>
        </authorList>
    </citation>
    <scope>NUCLEOTIDE SEQUENCE [LARGE SCALE GENOMIC DNA]</scope>
    <source>
        <strain evidence="14 15">DSM 19751</strain>
    </source>
</reference>
<evidence type="ECO:0000313" key="14">
    <source>
        <dbReference type="EMBL" id="KGE02884.1"/>
    </source>
</evidence>
<evidence type="ECO:0000256" key="2">
    <source>
        <dbReference type="ARBA" id="ARBA00009156"/>
    </source>
</evidence>
<dbReference type="EC" id="2.7.1.30" evidence="3"/>
<sequence>MGDYILAIDQGTTGTTVALMDATGRLRASVNHEFPQHYPKPGWVDHRVDDIRASVEKGIRGVLRKGVCKASEIAAVGLTNQRETALLWDRETGEALNNAVVWQCRRTTEFCEALKSAGHEKAVRRKTGLVLDPYFSASKFRWLLRNTPGIKRRLAAGRVAGGTVDSYLVWQLTGGQQHVTDVSNAARTSLMNLKTLDWDSELAELFEVPREILPAIVPCSGLLGHTRGVRGLPDGIPIAGMAGDQQAALFGQACFAVGDAKCTFGTGSFIVMNTGGEPLHSHAGLLTTVAWQLGEGGKPVYALEGGAFICGAAVQWLRDGLKLIRRAADVEALAAKVEDHGGVEFVPALTGLGAPHWAPEARGVITGLTRGTTRAHIARATLDAIALQNADILRAMEKDLGRRMRPLRVDGGASANNLLMQIQADVLGRKLLRPQLIETTVAGASYLAGIGIGLWRGTADIRRGWQAGEEFRVRLSAPARRRRRASWETALERTLR</sequence>
<evidence type="ECO:0000256" key="3">
    <source>
        <dbReference type="ARBA" id="ARBA00012099"/>
    </source>
</evidence>
<organism evidence="14 15">
    <name type="scientific">Pseudohaliea rubra DSM 19751</name>
    <dbReference type="NCBI Taxonomy" id="1265313"/>
    <lineage>
        <taxon>Bacteria</taxon>
        <taxon>Pseudomonadati</taxon>
        <taxon>Pseudomonadota</taxon>
        <taxon>Gammaproteobacteria</taxon>
        <taxon>Cellvibrionales</taxon>
        <taxon>Halieaceae</taxon>
        <taxon>Pseudohaliea</taxon>
    </lineage>
</organism>
<dbReference type="InterPro" id="IPR018485">
    <property type="entry name" value="FGGY_C"/>
</dbReference>
<dbReference type="AlphaFoldDB" id="A0A095WW56"/>
<dbReference type="PATRIC" id="fig|1265313.6.peg.2492"/>
<keyword evidence="7" id="KW-0319">Glycerol metabolism</keyword>
<dbReference type="Pfam" id="PF02782">
    <property type="entry name" value="FGGY_C"/>
    <property type="match status" value="1"/>
</dbReference>
<dbReference type="InterPro" id="IPR005999">
    <property type="entry name" value="Glycerol_kin"/>
</dbReference>
<keyword evidence="8" id="KW-0067">ATP-binding</keyword>
<dbReference type="InterPro" id="IPR043129">
    <property type="entry name" value="ATPase_NBD"/>
</dbReference>
<comment type="catalytic activity">
    <reaction evidence="10">
        <text>glycerol + ATP = sn-glycerol 3-phosphate + ADP + H(+)</text>
        <dbReference type="Rhea" id="RHEA:21644"/>
        <dbReference type="ChEBI" id="CHEBI:15378"/>
        <dbReference type="ChEBI" id="CHEBI:17754"/>
        <dbReference type="ChEBI" id="CHEBI:30616"/>
        <dbReference type="ChEBI" id="CHEBI:57597"/>
        <dbReference type="ChEBI" id="CHEBI:456216"/>
        <dbReference type="EC" id="2.7.1.30"/>
    </reaction>
</comment>
<comment type="similarity">
    <text evidence="2 11">Belongs to the FGGY kinase family.</text>
</comment>
<dbReference type="Gene3D" id="3.30.420.40">
    <property type="match status" value="2"/>
</dbReference>
<accession>A0A095WW56</accession>
<dbReference type="Pfam" id="PF00370">
    <property type="entry name" value="FGGY_N"/>
    <property type="match status" value="1"/>
</dbReference>
<dbReference type="CDD" id="cd07786">
    <property type="entry name" value="FGGY_EcGK_like"/>
    <property type="match status" value="1"/>
</dbReference>
<evidence type="ECO:0000256" key="11">
    <source>
        <dbReference type="RuleBase" id="RU003733"/>
    </source>
</evidence>
<dbReference type="PANTHER" id="PTHR10196:SF69">
    <property type="entry name" value="GLYCEROL KINASE"/>
    <property type="match status" value="1"/>
</dbReference>
<dbReference type="InterPro" id="IPR000577">
    <property type="entry name" value="Carb_kinase_FGGY"/>
</dbReference>
<keyword evidence="5" id="KW-0547">Nucleotide-binding</keyword>
<evidence type="ECO:0000313" key="15">
    <source>
        <dbReference type="Proteomes" id="UP000029640"/>
    </source>
</evidence>
<evidence type="ECO:0000256" key="9">
    <source>
        <dbReference type="ARBA" id="ARBA00043149"/>
    </source>
</evidence>
<protein>
    <recommendedName>
        <fullName evidence="3">glycerol kinase</fullName>
        <ecNumber evidence="3">2.7.1.30</ecNumber>
    </recommendedName>
    <alternativeName>
        <fullName evidence="9">ATP:glycerol 3-phosphotransferase</fullName>
    </alternativeName>
</protein>
<proteinExistence type="inferred from homology"/>
<gene>
    <name evidence="14" type="ORF">HRUBRA_02528</name>
</gene>
<dbReference type="OrthoDB" id="9805576at2"/>
<keyword evidence="4 11" id="KW-0808">Transferase</keyword>
<feature type="domain" description="Carbohydrate kinase FGGY C-terminal" evidence="13">
    <location>
        <begin position="260"/>
        <end position="450"/>
    </location>
</feature>